<evidence type="ECO:0000313" key="2">
    <source>
        <dbReference type="EMBL" id="BAH57990.1"/>
    </source>
</evidence>
<accession>C1PGY8</accession>
<organism evidence="2">
    <name type="scientific">Acetobacter lovaniensis</name>
    <dbReference type="NCBI Taxonomy" id="104100"/>
    <lineage>
        <taxon>Bacteria</taxon>
        <taxon>Pseudomonadati</taxon>
        <taxon>Pseudomonadota</taxon>
        <taxon>Alphaproteobacteria</taxon>
        <taxon>Acetobacterales</taxon>
        <taxon>Acetobacteraceae</taxon>
        <taxon>Acetobacter</taxon>
    </lineage>
</organism>
<protein>
    <submittedName>
        <fullName evidence="2">Uncharacterized protein</fullName>
    </submittedName>
</protein>
<feature type="compositionally biased region" description="Basic residues" evidence="1">
    <location>
        <begin position="132"/>
        <end position="144"/>
    </location>
</feature>
<name>C1PGY8_9PROT</name>
<reference evidence="2" key="1">
    <citation type="submission" date="2008-08" db="EMBL/GenBank/DDBJ databases">
        <title>CtaA and CtaB are required to produce heme A, a prosthetic group of cytochrome ba3 ubiquinol oxidase, in Acetobacter species.</title>
        <authorList>
            <person name="Matsushita K."/>
            <person name="Fukushima K."/>
            <person name="Kayama C."/>
            <person name="Toyama H."/>
        </authorList>
    </citation>
    <scope>NUCLEOTIDE SEQUENCE</scope>
    <source>
        <strain evidence="2">IFO 3284</strain>
    </source>
</reference>
<dbReference type="EMBL" id="AB453942">
    <property type="protein sequence ID" value="BAH57990.1"/>
    <property type="molecule type" value="Genomic_DNA"/>
</dbReference>
<sequence>MRPTAMALRALLISVYSGITLPELPRAGAVSAPLPALLTEGQKSLLMQLGWIIAEDTLIRLDIAATLYADSVSLISRGSRQIPVFFASRLGVKKNALPGILRGLGLHVQKPQILPDTHAGPPAPFLIIPRKTVKNRTHSKKRTGKAQPEKHNHNSPFAVLATLRQRLQP</sequence>
<proteinExistence type="predicted"/>
<feature type="region of interest" description="Disordered" evidence="1">
    <location>
        <begin position="132"/>
        <end position="155"/>
    </location>
</feature>
<evidence type="ECO:0000256" key="1">
    <source>
        <dbReference type="SAM" id="MobiDB-lite"/>
    </source>
</evidence>
<dbReference type="AlphaFoldDB" id="C1PGY8"/>